<reference evidence="1 2" key="1">
    <citation type="journal article" date="2009" name="Nature">
        <title>The Sorghum bicolor genome and the diversification of grasses.</title>
        <authorList>
            <person name="Paterson A.H."/>
            <person name="Bowers J.E."/>
            <person name="Bruggmann R."/>
            <person name="Dubchak I."/>
            <person name="Grimwood J."/>
            <person name="Gundlach H."/>
            <person name="Haberer G."/>
            <person name="Hellsten U."/>
            <person name="Mitros T."/>
            <person name="Poliakov A."/>
            <person name="Schmutz J."/>
            <person name="Spannagl M."/>
            <person name="Tang H."/>
            <person name="Wang X."/>
            <person name="Wicker T."/>
            <person name="Bharti A.K."/>
            <person name="Chapman J."/>
            <person name="Feltus F.A."/>
            <person name="Gowik U."/>
            <person name="Grigoriev I.V."/>
            <person name="Lyons E."/>
            <person name="Maher C.A."/>
            <person name="Martis M."/>
            <person name="Narechania A."/>
            <person name="Otillar R.P."/>
            <person name="Penning B.W."/>
            <person name="Salamov A.A."/>
            <person name="Wang Y."/>
            <person name="Zhang L."/>
            <person name="Carpita N.C."/>
            <person name="Freeling M."/>
            <person name="Gingle A.R."/>
            <person name="Hash C.T."/>
            <person name="Keller B."/>
            <person name="Klein P."/>
            <person name="Kresovich S."/>
            <person name="McCann M.C."/>
            <person name="Ming R."/>
            <person name="Peterson D.G."/>
            <person name="Mehboob-ur-Rahman"/>
            <person name="Ware D."/>
            <person name="Westhoff P."/>
            <person name="Mayer K.F."/>
            <person name="Messing J."/>
            <person name="Rokhsar D.S."/>
        </authorList>
    </citation>
    <scope>NUCLEOTIDE SEQUENCE [LARGE SCALE GENOMIC DNA]</scope>
    <source>
        <strain evidence="2">cv. BTx623</strain>
    </source>
</reference>
<keyword evidence="2" id="KW-1185">Reference proteome</keyword>
<evidence type="ECO:0000313" key="2">
    <source>
        <dbReference type="Proteomes" id="UP000000768"/>
    </source>
</evidence>
<gene>
    <name evidence="1" type="ORF">SORBI_3003G126750</name>
</gene>
<sequence length="144" mass="15406">MAGRSDLMSSSTLPVWFANSFHPASGEPADSRMGSFDIFCGVSRSSTIACNLFLWGINRAVPCQEPNSIGSFGTSLDHSGSPHAAKPNMPHDGPLCHPPSAPLPISTCARDRTITVQSKTLQEYSGSRMVVCQKQSHKRISCGN</sequence>
<protein>
    <submittedName>
        <fullName evidence="1">Uncharacterized protein</fullName>
    </submittedName>
</protein>
<dbReference type="Proteomes" id="UP000000768">
    <property type="component" value="Chromosome 3"/>
</dbReference>
<organism evidence="1 2">
    <name type="scientific">Sorghum bicolor</name>
    <name type="common">Sorghum</name>
    <name type="synonym">Sorghum vulgare</name>
    <dbReference type="NCBI Taxonomy" id="4558"/>
    <lineage>
        <taxon>Eukaryota</taxon>
        <taxon>Viridiplantae</taxon>
        <taxon>Streptophyta</taxon>
        <taxon>Embryophyta</taxon>
        <taxon>Tracheophyta</taxon>
        <taxon>Spermatophyta</taxon>
        <taxon>Magnoliopsida</taxon>
        <taxon>Liliopsida</taxon>
        <taxon>Poales</taxon>
        <taxon>Poaceae</taxon>
        <taxon>PACMAD clade</taxon>
        <taxon>Panicoideae</taxon>
        <taxon>Andropogonodae</taxon>
        <taxon>Andropogoneae</taxon>
        <taxon>Sorghinae</taxon>
        <taxon>Sorghum</taxon>
    </lineage>
</organism>
<name>A0A1W0VX42_SORBI</name>
<proteinExistence type="predicted"/>
<evidence type="ECO:0000313" key="1">
    <source>
        <dbReference type="EMBL" id="OQU86681.1"/>
    </source>
</evidence>
<dbReference type="EMBL" id="CM000762">
    <property type="protein sequence ID" value="OQU86681.1"/>
    <property type="molecule type" value="Genomic_DNA"/>
</dbReference>
<dbReference type="Gramene" id="OQU86681">
    <property type="protein sequence ID" value="OQU86681"/>
    <property type="gene ID" value="SORBI_3003G126750"/>
</dbReference>
<dbReference type="InParanoid" id="A0A1W0VX42"/>
<accession>A0A1W0VX42</accession>
<dbReference type="AlphaFoldDB" id="A0A1W0VX42"/>
<reference evidence="2" key="2">
    <citation type="journal article" date="2018" name="Plant J.">
        <title>The Sorghum bicolor reference genome: improved assembly, gene annotations, a transcriptome atlas, and signatures of genome organization.</title>
        <authorList>
            <person name="McCormick R.F."/>
            <person name="Truong S.K."/>
            <person name="Sreedasyam A."/>
            <person name="Jenkins J."/>
            <person name="Shu S."/>
            <person name="Sims D."/>
            <person name="Kennedy M."/>
            <person name="Amirebrahimi M."/>
            <person name="Weers B.D."/>
            <person name="McKinley B."/>
            <person name="Mattison A."/>
            <person name="Morishige D.T."/>
            <person name="Grimwood J."/>
            <person name="Schmutz J."/>
            <person name="Mullet J.E."/>
        </authorList>
    </citation>
    <scope>NUCLEOTIDE SEQUENCE [LARGE SCALE GENOMIC DNA]</scope>
    <source>
        <strain evidence="2">cv. BTx623</strain>
    </source>
</reference>